<dbReference type="AlphaFoldDB" id="A0A133U726"/>
<comment type="caution">
    <text evidence="1">The sequence shown here is derived from an EMBL/GenBank/DDBJ whole genome shotgun (WGS) entry which is preliminary data.</text>
</comment>
<proteinExistence type="predicted"/>
<organism evidence="1 2">
    <name type="scientific">candidate division MSBL1 archaeon SCGC-AAA259D14</name>
    <dbReference type="NCBI Taxonomy" id="1698261"/>
    <lineage>
        <taxon>Archaea</taxon>
        <taxon>Methanobacteriati</taxon>
        <taxon>Methanobacteriota</taxon>
        <taxon>candidate division MSBL1</taxon>
    </lineage>
</organism>
<evidence type="ECO:0000313" key="1">
    <source>
        <dbReference type="EMBL" id="KXA89968.1"/>
    </source>
</evidence>
<name>A0A133U726_9EURY</name>
<sequence length="71" mass="8375">MEQLREPVLEEFEISEETIHRLLKELRLITSKPSDTNKPEFVIEDRGAIENAVIQCLDLERFIPETDQHEL</sequence>
<keyword evidence="2" id="KW-1185">Reference proteome</keyword>
<gene>
    <name evidence="1" type="ORF">AKJ62_02020</name>
</gene>
<dbReference type="EMBL" id="LHXL01000017">
    <property type="protein sequence ID" value="KXA89968.1"/>
    <property type="molecule type" value="Genomic_DNA"/>
</dbReference>
<accession>A0A133U726</accession>
<dbReference type="Proteomes" id="UP000070589">
    <property type="component" value="Unassembled WGS sequence"/>
</dbReference>
<evidence type="ECO:0000313" key="2">
    <source>
        <dbReference type="Proteomes" id="UP000070589"/>
    </source>
</evidence>
<protein>
    <submittedName>
        <fullName evidence="1">Uncharacterized protein</fullName>
    </submittedName>
</protein>
<reference evidence="1 2" key="1">
    <citation type="journal article" date="2016" name="Sci. Rep.">
        <title>Metabolic traits of an uncultured archaeal lineage -MSBL1- from brine pools of the Red Sea.</title>
        <authorList>
            <person name="Mwirichia R."/>
            <person name="Alam I."/>
            <person name="Rashid M."/>
            <person name="Vinu M."/>
            <person name="Ba-Alawi W."/>
            <person name="Anthony Kamau A."/>
            <person name="Kamanda Ngugi D."/>
            <person name="Goker M."/>
            <person name="Klenk H.P."/>
            <person name="Bajic V."/>
            <person name="Stingl U."/>
        </authorList>
    </citation>
    <scope>NUCLEOTIDE SEQUENCE [LARGE SCALE GENOMIC DNA]</scope>
    <source>
        <strain evidence="1">SCGC-AAA259D14</strain>
    </source>
</reference>